<sequence>MSARCSYDRYLQAVPADWNVNSIAEISTVVGGGTPSRDVGQFWRGSIPWLTPGEVSSEAAIHISATRENISKEGLRGSGATLLPPGSLMITTRATLGARAINTVPMTTNQGFKSLVFKVPSDALFYYFLVDRLKPEFVRRASGTTFLEVSGTEVGQIKVPVPPTCERALIAEILVMLDTTIRQTEAIIEKLKQIKKGLLHDLLTRGIDANGELRAPQSQAPHLYKDSPLGWIPNEWNIFSIGQIVESIVDGPFGSNLKTEHYVELPGVRVVRLQNIDIGEYDDTERAFVSAEKAANLGRNEVLPGDVLIAALGDESYPVGRACSYPTWLPKAINKADCFRLRPEKNRAIGEFVVHSLNGSRVRRQIKSFEQGVTLQRINIGNLRKIQILLPTISEQILGCEKLAAIQHNLAENMKFLAKSRHQRIGLMNDLLTGQVRVTPLLDTADA</sequence>
<evidence type="ECO:0000313" key="5">
    <source>
        <dbReference type="EMBL" id="TNC77353.1"/>
    </source>
</evidence>
<comment type="similarity">
    <text evidence="1">Belongs to the type-I restriction system S methylase family.</text>
</comment>
<dbReference type="SUPFAM" id="SSF116734">
    <property type="entry name" value="DNA methylase specificity domain"/>
    <property type="match status" value="2"/>
</dbReference>
<dbReference type="AlphaFoldDB" id="A0A5C4NSE1"/>
<dbReference type="InterPro" id="IPR052021">
    <property type="entry name" value="Type-I_RS_S_subunit"/>
</dbReference>
<dbReference type="CDD" id="cd17273">
    <property type="entry name" value="RMtype1_S_EcoJA69PI-TRD1-CR1_like"/>
    <property type="match status" value="1"/>
</dbReference>
<protein>
    <recommendedName>
        <fullName evidence="4">Type I restriction modification DNA specificity domain-containing protein</fullName>
    </recommendedName>
</protein>
<keyword evidence="2" id="KW-0680">Restriction system</keyword>
<evidence type="ECO:0000313" key="6">
    <source>
        <dbReference type="Proteomes" id="UP000305681"/>
    </source>
</evidence>
<organism evidence="5 6">
    <name type="scientific">Janthinobacterium lividum</name>
    <dbReference type="NCBI Taxonomy" id="29581"/>
    <lineage>
        <taxon>Bacteria</taxon>
        <taxon>Pseudomonadati</taxon>
        <taxon>Pseudomonadota</taxon>
        <taxon>Betaproteobacteria</taxon>
        <taxon>Burkholderiales</taxon>
        <taxon>Oxalobacteraceae</taxon>
        <taxon>Janthinobacterium</taxon>
    </lineage>
</organism>
<dbReference type="InterPro" id="IPR044946">
    <property type="entry name" value="Restrct_endonuc_typeI_TRD_sf"/>
</dbReference>
<dbReference type="Gene3D" id="1.10.287.1120">
    <property type="entry name" value="Bipartite methylase S protein"/>
    <property type="match status" value="1"/>
</dbReference>
<dbReference type="Proteomes" id="UP000305681">
    <property type="component" value="Unassembled WGS sequence"/>
</dbReference>
<reference evidence="5 6" key="1">
    <citation type="submission" date="2019-06" db="EMBL/GenBank/DDBJ databases">
        <title>Genome sequence of Janthinobacterium lividum UCD_MED1.</title>
        <authorList>
            <person name="De Leon M.E."/>
            <person name="Jospin G."/>
        </authorList>
    </citation>
    <scope>NUCLEOTIDE SEQUENCE [LARGE SCALE GENOMIC DNA]</scope>
    <source>
        <strain evidence="5 6">UCD_MED1</strain>
    </source>
</reference>
<dbReference type="PANTHER" id="PTHR30408:SF12">
    <property type="entry name" value="TYPE I RESTRICTION ENZYME MJAVIII SPECIFICITY SUBUNIT"/>
    <property type="match status" value="1"/>
</dbReference>
<dbReference type="PANTHER" id="PTHR30408">
    <property type="entry name" value="TYPE-1 RESTRICTION ENZYME ECOKI SPECIFICITY PROTEIN"/>
    <property type="match status" value="1"/>
</dbReference>
<gene>
    <name evidence="5" type="ORF">FHI69_08375</name>
</gene>
<dbReference type="Gene3D" id="3.90.220.20">
    <property type="entry name" value="DNA methylase specificity domains"/>
    <property type="match status" value="2"/>
</dbReference>
<comment type="caution">
    <text evidence="5">The sequence shown here is derived from an EMBL/GenBank/DDBJ whole genome shotgun (WGS) entry which is preliminary data.</text>
</comment>
<evidence type="ECO:0000259" key="4">
    <source>
        <dbReference type="Pfam" id="PF01420"/>
    </source>
</evidence>
<evidence type="ECO:0000256" key="1">
    <source>
        <dbReference type="ARBA" id="ARBA00010923"/>
    </source>
</evidence>
<dbReference type="EMBL" id="VDGE01000002">
    <property type="protein sequence ID" value="TNC77353.1"/>
    <property type="molecule type" value="Genomic_DNA"/>
</dbReference>
<accession>A0A5C4NSE1</accession>
<evidence type="ECO:0000256" key="3">
    <source>
        <dbReference type="ARBA" id="ARBA00023125"/>
    </source>
</evidence>
<proteinExistence type="inferred from homology"/>
<dbReference type="Pfam" id="PF01420">
    <property type="entry name" value="Methylase_S"/>
    <property type="match status" value="1"/>
</dbReference>
<keyword evidence="3" id="KW-0238">DNA-binding</keyword>
<feature type="domain" description="Type I restriction modification DNA specificity" evidence="4">
    <location>
        <begin position="15"/>
        <end position="193"/>
    </location>
</feature>
<name>A0A5C4NSE1_9BURK</name>
<dbReference type="InterPro" id="IPR000055">
    <property type="entry name" value="Restrct_endonuc_typeI_TRD"/>
</dbReference>
<evidence type="ECO:0000256" key="2">
    <source>
        <dbReference type="ARBA" id="ARBA00022747"/>
    </source>
</evidence>
<dbReference type="GO" id="GO:0003677">
    <property type="term" value="F:DNA binding"/>
    <property type="evidence" value="ECO:0007669"/>
    <property type="project" value="UniProtKB-KW"/>
</dbReference>
<dbReference type="GO" id="GO:0009307">
    <property type="term" value="P:DNA restriction-modification system"/>
    <property type="evidence" value="ECO:0007669"/>
    <property type="project" value="UniProtKB-KW"/>
</dbReference>